<dbReference type="EMBL" id="CP089281">
    <property type="protein sequence ID" value="USP82514.1"/>
    <property type="molecule type" value="Genomic_DNA"/>
</dbReference>
<dbReference type="Proteomes" id="UP001056012">
    <property type="component" value="Chromosome 8"/>
</dbReference>
<evidence type="ECO:0000313" key="2">
    <source>
        <dbReference type="Proteomes" id="UP001056012"/>
    </source>
</evidence>
<protein>
    <recommendedName>
        <fullName evidence="3">F-box domain-containing protein</fullName>
    </recommendedName>
</protein>
<reference evidence="1" key="1">
    <citation type="submission" date="2021-12" db="EMBL/GenBank/DDBJ databases">
        <title>Curvularia clavata genome.</title>
        <authorList>
            <person name="Cao Y."/>
        </authorList>
    </citation>
    <scope>NUCLEOTIDE SEQUENCE</scope>
    <source>
        <strain evidence="1">Yc1106</strain>
    </source>
</reference>
<sequence length="496" mass="56386">MFHPTVDKGQAITPVTSPLVAPVSPTRDPQSLATKLPRNPANQHWAQVQQRQAFIQHLEKWSMSHDSSTHFQGKIGLLPPSPHRKEDLLLGKSVQCVLTDLSFTDCRKKIVIRLFGPQMNRKSKTEKPNAGRSMRNDSMDALECEETSVELGHDTSLLTKHYTAQPVSQAKSPLTSSYYKLVVRCGSGWLSAREYFNNLYFMRLGARSRTSSTRNAFSMRSQALSPQPAPEDTVNIQPLFHPFLRLPQEIQELILMTAAGLTRDYELLPDMSYRAPTKRPKSPISLSTLLRISPTITDTMQPYILHRTAFHFGLTGTTNFLWQLGPDNRTHVRRLAFHFGRGALLHCVRWLAPDQLFDLLQPPVQKEMGGLPHFWRCQLRGLVHELHLVELIIDVQIVPAEDIPMVVRTLKDSFGSVEKISFVESHLDGTTKVLHSSDVRLQGVGKGTWRDLTNGYVERYKRQVGWHNYHFALDVASMTKEELDKRMDVDTGFFDC</sequence>
<name>A0A9Q8ZGZ7_CURCL</name>
<keyword evidence="2" id="KW-1185">Reference proteome</keyword>
<gene>
    <name evidence="1" type="ORF">yc1106_09788</name>
</gene>
<dbReference type="VEuPathDB" id="FungiDB:yc1106_09788"/>
<accession>A0A9Q8ZGZ7</accession>
<evidence type="ECO:0000313" key="1">
    <source>
        <dbReference type="EMBL" id="USP82514.1"/>
    </source>
</evidence>
<dbReference type="OrthoDB" id="3796222at2759"/>
<organism evidence="1 2">
    <name type="scientific">Curvularia clavata</name>
    <dbReference type="NCBI Taxonomy" id="95742"/>
    <lineage>
        <taxon>Eukaryota</taxon>
        <taxon>Fungi</taxon>
        <taxon>Dikarya</taxon>
        <taxon>Ascomycota</taxon>
        <taxon>Pezizomycotina</taxon>
        <taxon>Dothideomycetes</taxon>
        <taxon>Pleosporomycetidae</taxon>
        <taxon>Pleosporales</taxon>
        <taxon>Pleosporineae</taxon>
        <taxon>Pleosporaceae</taxon>
        <taxon>Curvularia</taxon>
    </lineage>
</organism>
<proteinExistence type="predicted"/>
<evidence type="ECO:0008006" key="3">
    <source>
        <dbReference type="Google" id="ProtNLM"/>
    </source>
</evidence>
<dbReference type="AlphaFoldDB" id="A0A9Q8ZGZ7"/>